<dbReference type="SUPFAM" id="SSF81321">
    <property type="entry name" value="Family A G protein-coupled receptor-like"/>
    <property type="match status" value="1"/>
</dbReference>
<evidence type="ECO:0000259" key="10">
    <source>
        <dbReference type="PROSITE" id="PS50262"/>
    </source>
</evidence>
<feature type="region of interest" description="Disordered" evidence="8">
    <location>
        <begin position="1"/>
        <end position="27"/>
    </location>
</feature>
<organism evidence="11 12">
    <name type="scientific">Ciona intestinalis</name>
    <name type="common">Transparent sea squirt</name>
    <name type="synonym">Ascidia intestinalis</name>
    <dbReference type="NCBI Taxonomy" id="7719"/>
    <lineage>
        <taxon>Eukaryota</taxon>
        <taxon>Metazoa</taxon>
        <taxon>Chordata</taxon>
        <taxon>Tunicata</taxon>
        <taxon>Ascidiacea</taxon>
        <taxon>Phlebobranchia</taxon>
        <taxon>Cionidae</taxon>
        <taxon>Ciona</taxon>
    </lineage>
</organism>
<reference evidence="12" key="1">
    <citation type="journal article" date="2002" name="Science">
        <title>The draft genome of Ciona intestinalis: insights into chordate and vertebrate origins.</title>
        <authorList>
            <person name="Dehal P."/>
            <person name="Satou Y."/>
            <person name="Campbell R.K."/>
            <person name="Chapman J."/>
            <person name="Degnan B."/>
            <person name="De Tomaso A."/>
            <person name="Davidson B."/>
            <person name="Di Gregorio A."/>
            <person name="Gelpke M."/>
            <person name="Goodstein D.M."/>
            <person name="Harafuji N."/>
            <person name="Hastings K.E."/>
            <person name="Ho I."/>
            <person name="Hotta K."/>
            <person name="Huang W."/>
            <person name="Kawashima T."/>
            <person name="Lemaire P."/>
            <person name="Martinez D."/>
            <person name="Meinertzhagen I.A."/>
            <person name="Necula S."/>
            <person name="Nonaka M."/>
            <person name="Putnam N."/>
            <person name="Rash S."/>
            <person name="Saiga H."/>
            <person name="Satake M."/>
            <person name="Terry A."/>
            <person name="Yamada L."/>
            <person name="Wang H.G."/>
            <person name="Awazu S."/>
            <person name="Azumi K."/>
            <person name="Boore J."/>
            <person name="Branno M."/>
            <person name="Chin-Bow S."/>
            <person name="DeSantis R."/>
            <person name="Doyle S."/>
            <person name="Francino P."/>
            <person name="Keys D.N."/>
            <person name="Haga S."/>
            <person name="Hayashi H."/>
            <person name="Hino K."/>
            <person name="Imai K.S."/>
            <person name="Inaba K."/>
            <person name="Kano S."/>
            <person name="Kobayashi K."/>
            <person name="Kobayashi M."/>
            <person name="Lee B.I."/>
            <person name="Makabe K.W."/>
            <person name="Manohar C."/>
            <person name="Matassi G."/>
            <person name="Medina M."/>
            <person name="Mochizuki Y."/>
            <person name="Mount S."/>
            <person name="Morishita T."/>
            <person name="Miura S."/>
            <person name="Nakayama A."/>
            <person name="Nishizaka S."/>
            <person name="Nomoto H."/>
            <person name="Ohta F."/>
            <person name="Oishi K."/>
            <person name="Rigoutsos I."/>
            <person name="Sano M."/>
            <person name="Sasaki A."/>
            <person name="Sasakura Y."/>
            <person name="Shoguchi E."/>
            <person name="Shin-i T."/>
            <person name="Spagnuolo A."/>
            <person name="Stainier D."/>
            <person name="Suzuki M.M."/>
            <person name="Tassy O."/>
            <person name="Takatori N."/>
            <person name="Tokuoka M."/>
            <person name="Yagi K."/>
            <person name="Yoshizaki F."/>
            <person name="Wada S."/>
            <person name="Zhang C."/>
            <person name="Hyatt P.D."/>
            <person name="Larimer F."/>
            <person name="Detter C."/>
            <person name="Doggett N."/>
            <person name="Glavina T."/>
            <person name="Hawkins T."/>
            <person name="Richardson P."/>
            <person name="Lucas S."/>
            <person name="Kohara Y."/>
            <person name="Levine M."/>
            <person name="Satoh N."/>
            <person name="Rokhsar D.S."/>
        </authorList>
    </citation>
    <scope>NUCLEOTIDE SEQUENCE [LARGE SCALE GENOMIC DNA]</scope>
</reference>
<keyword evidence="2 9" id="KW-0812">Transmembrane</keyword>
<feature type="region of interest" description="Disordered" evidence="8">
    <location>
        <begin position="42"/>
        <end position="71"/>
    </location>
</feature>
<feature type="transmembrane region" description="Helical" evidence="9">
    <location>
        <begin position="130"/>
        <end position="154"/>
    </location>
</feature>
<evidence type="ECO:0000313" key="11">
    <source>
        <dbReference type="Ensembl" id="ENSCINP00000007884.3"/>
    </source>
</evidence>
<dbReference type="AlphaFoldDB" id="F6ZSU4"/>
<accession>F6ZSU4</accession>
<dbReference type="CDD" id="cd00637">
    <property type="entry name" value="7tm_classA_rhodopsin-like"/>
    <property type="match status" value="1"/>
</dbReference>
<comment type="subcellular location">
    <subcellularLocation>
        <location evidence="1">Membrane</location>
        <topology evidence="1">Multi-pass membrane protein</topology>
    </subcellularLocation>
</comment>
<evidence type="ECO:0000313" key="12">
    <source>
        <dbReference type="Proteomes" id="UP000008144"/>
    </source>
</evidence>
<reference evidence="11" key="2">
    <citation type="submission" date="2025-08" db="UniProtKB">
        <authorList>
            <consortium name="Ensembl"/>
        </authorList>
    </citation>
    <scope>IDENTIFICATION</scope>
</reference>
<evidence type="ECO:0000256" key="8">
    <source>
        <dbReference type="SAM" id="MobiDB-lite"/>
    </source>
</evidence>
<feature type="region of interest" description="Disordered" evidence="8">
    <location>
        <begin position="240"/>
        <end position="277"/>
    </location>
</feature>
<dbReference type="PANTHER" id="PTHR24243">
    <property type="entry name" value="G-PROTEIN COUPLED RECEPTOR"/>
    <property type="match status" value="1"/>
</dbReference>
<keyword evidence="6" id="KW-0675">Receptor</keyword>
<dbReference type="Ensembl" id="ENSCINT00000007884.3">
    <property type="protein sequence ID" value="ENSCINP00000007884.3"/>
    <property type="gene ID" value="ENSCING00000003825.3"/>
</dbReference>
<dbReference type="Gene3D" id="1.20.1070.10">
    <property type="entry name" value="Rhodopsin 7-helix transmembrane proteins"/>
    <property type="match status" value="1"/>
</dbReference>
<evidence type="ECO:0000256" key="4">
    <source>
        <dbReference type="ARBA" id="ARBA00023040"/>
    </source>
</evidence>
<dbReference type="PRINTS" id="PR00237">
    <property type="entry name" value="GPCRRHODOPSN"/>
</dbReference>
<keyword evidence="5 9" id="KW-0472">Membrane</keyword>
<dbReference type="GO" id="GO:0004930">
    <property type="term" value="F:G protein-coupled receptor activity"/>
    <property type="evidence" value="ECO:0007669"/>
    <property type="project" value="UniProtKB-KW"/>
</dbReference>
<feature type="compositionally biased region" description="Basic and acidic residues" evidence="8">
    <location>
        <begin position="1"/>
        <end position="13"/>
    </location>
</feature>
<protein>
    <recommendedName>
        <fullName evidence="10">G-protein coupled receptors family 1 profile domain-containing protein</fullName>
    </recommendedName>
</protein>
<evidence type="ECO:0000256" key="5">
    <source>
        <dbReference type="ARBA" id="ARBA00023136"/>
    </source>
</evidence>
<evidence type="ECO:0000256" key="6">
    <source>
        <dbReference type="ARBA" id="ARBA00023170"/>
    </source>
</evidence>
<dbReference type="PROSITE" id="PS50262">
    <property type="entry name" value="G_PROTEIN_RECEP_F1_2"/>
    <property type="match status" value="1"/>
</dbReference>
<keyword evidence="4" id="KW-0297">G-protein coupled receptor</keyword>
<evidence type="ECO:0000256" key="7">
    <source>
        <dbReference type="ARBA" id="ARBA00023224"/>
    </source>
</evidence>
<dbReference type="InterPro" id="IPR000276">
    <property type="entry name" value="GPCR_Rhodpsn"/>
</dbReference>
<evidence type="ECO:0000256" key="1">
    <source>
        <dbReference type="ARBA" id="ARBA00004141"/>
    </source>
</evidence>
<keyword evidence="3 9" id="KW-1133">Transmembrane helix</keyword>
<dbReference type="PANTHER" id="PTHR24243:SF208">
    <property type="entry name" value="PYROKININ-1 RECEPTOR"/>
    <property type="match status" value="1"/>
</dbReference>
<evidence type="ECO:0000256" key="2">
    <source>
        <dbReference type="ARBA" id="ARBA00022692"/>
    </source>
</evidence>
<feature type="compositionally biased region" description="Polar residues" evidence="8">
    <location>
        <begin position="240"/>
        <end position="252"/>
    </location>
</feature>
<keyword evidence="12" id="KW-1185">Reference proteome</keyword>
<sequence>ETEPLYDRVDDVTMAKPTSPPSGDSTQELFHGSYARLYAQKPDARPRYQRQASTTSNYRSRAYSATSRASGGGGTLRKTIVHKNAERHLRISRTVLTYVCVFAVCWLPQRIVAVVYVVEGMVGLGGHACHAVFTATRILSFLSVLLNPIVYAMTQREIRHFLRRKLAGMCKCIHPGRESNPDPQNRDVNVSFANARRDFSVVADHNITSDEISMKRERHARNKERWSRLMHRLGGKNLRLSLTGSGFTSPGEKQSDGTIDEDEEKGQSSKGQSSSTSFKLIGGWEDWQQMIDMAEVNKGQTTNEETIL</sequence>
<keyword evidence="7" id="KW-0807">Transducer</keyword>
<dbReference type="HOGENOM" id="CLU_904710_0_0_1"/>
<dbReference type="Proteomes" id="UP000008144">
    <property type="component" value="Unassembled WGS sequence"/>
</dbReference>
<dbReference type="GO" id="GO:0016020">
    <property type="term" value="C:membrane"/>
    <property type="evidence" value="ECO:0007669"/>
    <property type="project" value="UniProtKB-SubCell"/>
</dbReference>
<feature type="transmembrane region" description="Helical" evidence="9">
    <location>
        <begin position="95"/>
        <end position="118"/>
    </location>
</feature>
<dbReference type="InParanoid" id="F6ZSU4"/>
<name>F6ZSU4_CIOIN</name>
<feature type="compositionally biased region" description="Low complexity" evidence="8">
    <location>
        <begin position="58"/>
        <end position="69"/>
    </location>
</feature>
<dbReference type="InterPro" id="IPR017452">
    <property type="entry name" value="GPCR_Rhodpsn_7TM"/>
</dbReference>
<proteinExistence type="predicted"/>
<dbReference type="Pfam" id="PF00001">
    <property type="entry name" value="7tm_1"/>
    <property type="match status" value="1"/>
</dbReference>
<evidence type="ECO:0000256" key="3">
    <source>
        <dbReference type="ARBA" id="ARBA00022989"/>
    </source>
</evidence>
<reference evidence="11" key="3">
    <citation type="submission" date="2025-09" db="UniProtKB">
        <authorList>
            <consortium name="Ensembl"/>
        </authorList>
    </citation>
    <scope>IDENTIFICATION</scope>
</reference>
<evidence type="ECO:0000256" key="9">
    <source>
        <dbReference type="SAM" id="Phobius"/>
    </source>
</evidence>
<feature type="domain" description="G-protein coupled receptors family 1 profile" evidence="10">
    <location>
        <begin position="75"/>
        <end position="151"/>
    </location>
</feature>